<keyword evidence="3" id="KW-0732">Signal</keyword>
<evidence type="ECO:0000256" key="3">
    <source>
        <dbReference type="SAM" id="SignalP"/>
    </source>
</evidence>
<accession>A0ABW2H9H4</accession>
<feature type="signal peptide" evidence="3">
    <location>
        <begin position="1"/>
        <end position="24"/>
    </location>
</feature>
<gene>
    <name evidence="4" type="ORF">ACFQO7_31230</name>
</gene>
<keyword evidence="2" id="KW-0472">Membrane</keyword>
<comment type="caution">
    <text evidence="4">The sequence shown here is derived from an EMBL/GenBank/DDBJ whole genome shotgun (WGS) entry which is preliminary data.</text>
</comment>
<proteinExistence type="predicted"/>
<feature type="region of interest" description="Disordered" evidence="1">
    <location>
        <begin position="182"/>
        <end position="209"/>
    </location>
</feature>
<reference evidence="5" key="1">
    <citation type="journal article" date="2019" name="Int. J. Syst. Evol. Microbiol.">
        <title>The Global Catalogue of Microorganisms (GCM) 10K type strain sequencing project: providing services to taxonomists for standard genome sequencing and annotation.</title>
        <authorList>
            <consortium name="The Broad Institute Genomics Platform"/>
            <consortium name="The Broad Institute Genome Sequencing Center for Infectious Disease"/>
            <person name="Wu L."/>
            <person name="Ma J."/>
        </authorList>
    </citation>
    <scope>NUCLEOTIDE SEQUENCE [LARGE SCALE GENOMIC DNA]</scope>
    <source>
        <strain evidence="5">CGMCC 1.9106</strain>
    </source>
</reference>
<sequence>MRRVASIMCVALAGIALTGSPAAAEVASADVAIEFESANVTLATVNPESGLFKGDTGIGYVTVVVRTHNYGPNNTESTAVVREITAPPGTVFRQLDEKFYAQRPGLCTIVTPHTRVRCKVDGSIWLDTYNGGSGGHTSTHYFVLKKKCVSPGRFRLDYPGDPKTSNNSASIPLKIPGVTAATCAGAQPKPSPTRAAASPKPAAAASPAPTTLAVSPSLASASPSMASPAAAESTTEASPPAVALAASESSSPSSAIALGVLGALAGVGLLAGFWFYARRRSAATP</sequence>
<feature type="compositionally biased region" description="Low complexity" evidence="1">
    <location>
        <begin position="192"/>
        <end position="209"/>
    </location>
</feature>
<feature type="transmembrane region" description="Helical" evidence="2">
    <location>
        <begin position="255"/>
        <end position="277"/>
    </location>
</feature>
<evidence type="ECO:0000313" key="5">
    <source>
        <dbReference type="Proteomes" id="UP001596392"/>
    </source>
</evidence>
<evidence type="ECO:0000313" key="4">
    <source>
        <dbReference type="EMBL" id="MFC7246973.1"/>
    </source>
</evidence>
<dbReference type="RefSeq" id="WP_376809751.1">
    <property type="nucleotide sequence ID" value="NZ_JBHTAC010000048.1"/>
</dbReference>
<evidence type="ECO:0008006" key="6">
    <source>
        <dbReference type="Google" id="ProtNLM"/>
    </source>
</evidence>
<keyword evidence="2" id="KW-0812">Transmembrane</keyword>
<feature type="chain" id="PRO_5045181965" description="LPXTG-motif cell wall-anchored protein" evidence="3">
    <location>
        <begin position="25"/>
        <end position="285"/>
    </location>
</feature>
<organism evidence="4 5">
    <name type="scientific">Catellatospora aurea</name>
    <dbReference type="NCBI Taxonomy" id="1337874"/>
    <lineage>
        <taxon>Bacteria</taxon>
        <taxon>Bacillati</taxon>
        <taxon>Actinomycetota</taxon>
        <taxon>Actinomycetes</taxon>
        <taxon>Micromonosporales</taxon>
        <taxon>Micromonosporaceae</taxon>
        <taxon>Catellatospora</taxon>
    </lineage>
</organism>
<keyword evidence="2" id="KW-1133">Transmembrane helix</keyword>
<name>A0ABW2H9H4_9ACTN</name>
<keyword evidence="5" id="KW-1185">Reference proteome</keyword>
<evidence type="ECO:0000256" key="2">
    <source>
        <dbReference type="SAM" id="Phobius"/>
    </source>
</evidence>
<protein>
    <recommendedName>
        <fullName evidence="6">LPXTG-motif cell wall-anchored protein</fullName>
    </recommendedName>
</protein>
<dbReference type="EMBL" id="JBHTAC010000048">
    <property type="protein sequence ID" value="MFC7246973.1"/>
    <property type="molecule type" value="Genomic_DNA"/>
</dbReference>
<evidence type="ECO:0000256" key="1">
    <source>
        <dbReference type="SAM" id="MobiDB-lite"/>
    </source>
</evidence>
<dbReference type="Proteomes" id="UP001596392">
    <property type="component" value="Unassembled WGS sequence"/>
</dbReference>